<dbReference type="GO" id="GO:0043565">
    <property type="term" value="F:sequence-specific DNA binding"/>
    <property type="evidence" value="ECO:0007669"/>
    <property type="project" value="InterPro"/>
</dbReference>
<protein>
    <submittedName>
        <fullName evidence="5">HTH-type transcriptional activator RhaS</fullName>
    </submittedName>
</protein>
<dbReference type="Pfam" id="PF12833">
    <property type="entry name" value="HTH_18"/>
    <property type="match status" value="1"/>
</dbReference>
<evidence type="ECO:0000256" key="2">
    <source>
        <dbReference type="ARBA" id="ARBA00023125"/>
    </source>
</evidence>
<dbReference type="InterPro" id="IPR018060">
    <property type="entry name" value="HTH_AraC"/>
</dbReference>
<dbReference type="OrthoDB" id="9809338at2"/>
<keyword evidence="2" id="KW-0238">DNA-binding</keyword>
<name>A0A1A8TKH9_9GAMM</name>
<dbReference type="InterPro" id="IPR046532">
    <property type="entry name" value="DUF6597"/>
</dbReference>
<dbReference type="SMART" id="SM00342">
    <property type="entry name" value="HTH_ARAC"/>
    <property type="match status" value="1"/>
</dbReference>
<dbReference type="GO" id="GO:0003700">
    <property type="term" value="F:DNA-binding transcription factor activity"/>
    <property type="evidence" value="ECO:0007669"/>
    <property type="project" value="InterPro"/>
</dbReference>
<dbReference type="PANTHER" id="PTHR46796:SF13">
    <property type="entry name" value="HTH-TYPE TRANSCRIPTIONAL ACTIVATOR RHAS"/>
    <property type="match status" value="1"/>
</dbReference>
<keyword evidence="1" id="KW-0805">Transcription regulation</keyword>
<feature type="domain" description="HTH araC/xylS-type" evidence="4">
    <location>
        <begin position="162"/>
        <end position="260"/>
    </location>
</feature>
<proteinExistence type="predicted"/>
<keyword evidence="6" id="KW-1185">Reference proteome</keyword>
<dbReference type="RefSeq" id="WP_067017180.1">
    <property type="nucleotide sequence ID" value="NZ_FLOB01000006.1"/>
</dbReference>
<dbReference type="InterPro" id="IPR009057">
    <property type="entry name" value="Homeodomain-like_sf"/>
</dbReference>
<dbReference type="Gene3D" id="1.10.10.60">
    <property type="entry name" value="Homeodomain-like"/>
    <property type="match status" value="1"/>
</dbReference>
<keyword evidence="3" id="KW-0804">Transcription</keyword>
<dbReference type="AlphaFoldDB" id="A0A1A8TKH9"/>
<evidence type="ECO:0000313" key="6">
    <source>
        <dbReference type="Proteomes" id="UP000092544"/>
    </source>
</evidence>
<dbReference type="Pfam" id="PF20240">
    <property type="entry name" value="DUF6597"/>
    <property type="match status" value="1"/>
</dbReference>
<sequence>MIENYSISKIKSKQPWFVLCAAEEYSVKVSDIPYVSHFYSFESASSEVTNAIPDGCIDILFDCDSSKPKAMVCGTTLGAESVDFTYKHRYFGVRFSATSTPNFLNLPAAELVNQRPDFKDISLKINDLFEQVASQESFSNQVLLFSKFLIKHGIRNHSSLSKQVIQYIFVNKGNVQIKELEEITGYTCRTIQRQFLLDIGMTPKTFCRIVRVQSALYEINLNTHTKPSDLAHRLGFSDQAHFTREFKSLTNTTPNHYVNRIEESMYLDKVKFY</sequence>
<gene>
    <name evidence="5" type="primary">rhaS_7</name>
    <name evidence="5" type="ORF">MSP8886_02663</name>
</gene>
<organism evidence="5 6">
    <name type="scientific">Marinomonas spartinae</name>
    <dbReference type="NCBI Taxonomy" id="1792290"/>
    <lineage>
        <taxon>Bacteria</taxon>
        <taxon>Pseudomonadati</taxon>
        <taxon>Pseudomonadota</taxon>
        <taxon>Gammaproteobacteria</taxon>
        <taxon>Oceanospirillales</taxon>
        <taxon>Oceanospirillaceae</taxon>
        <taxon>Marinomonas</taxon>
    </lineage>
</organism>
<evidence type="ECO:0000256" key="1">
    <source>
        <dbReference type="ARBA" id="ARBA00023015"/>
    </source>
</evidence>
<evidence type="ECO:0000313" key="5">
    <source>
        <dbReference type="EMBL" id="SBS33175.1"/>
    </source>
</evidence>
<dbReference type="PROSITE" id="PS01124">
    <property type="entry name" value="HTH_ARAC_FAMILY_2"/>
    <property type="match status" value="1"/>
</dbReference>
<accession>A0A1A8TKH9</accession>
<reference evidence="5 6" key="1">
    <citation type="submission" date="2016-06" db="EMBL/GenBank/DDBJ databases">
        <authorList>
            <person name="Kjaerup R.B."/>
            <person name="Dalgaard T.S."/>
            <person name="Juul-Madsen H.R."/>
        </authorList>
    </citation>
    <scope>NUCLEOTIDE SEQUENCE [LARGE SCALE GENOMIC DNA]</scope>
    <source>
        <strain evidence="5 6">CECT 8886</strain>
    </source>
</reference>
<dbReference type="EMBL" id="FLOB01000006">
    <property type="protein sequence ID" value="SBS33175.1"/>
    <property type="molecule type" value="Genomic_DNA"/>
</dbReference>
<dbReference type="PANTHER" id="PTHR46796">
    <property type="entry name" value="HTH-TYPE TRANSCRIPTIONAL ACTIVATOR RHAS-RELATED"/>
    <property type="match status" value="1"/>
</dbReference>
<evidence type="ECO:0000256" key="3">
    <source>
        <dbReference type="ARBA" id="ARBA00023163"/>
    </source>
</evidence>
<evidence type="ECO:0000259" key="4">
    <source>
        <dbReference type="PROSITE" id="PS01124"/>
    </source>
</evidence>
<dbReference type="STRING" id="1792290.MSP8886_02663"/>
<dbReference type="InterPro" id="IPR050204">
    <property type="entry name" value="AraC_XylS_family_regulators"/>
</dbReference>
<dbReference type="Proteomes" id="UP000092544">
    <property type="component" value="Unassembled WGS sequence"/>
</dbReference>
<dbReference type="SUPFAM" id="SSF46689">
    <property type="entry name" value="Homeodomain-like"/>
    <property type="match status" value="1"/>
</dbReference>